<feature type="transmembrane region" description="Helical" evidence="1">
    <location>
        <begin position="76"/>
        <end position="99"/>
    </location>
</feature>
<accession>A0A5N8VCE1</accession>
<feature type="transmembrane region" description="Helical" evidence="1">
    <location>
        <begin position="20"/>
        <end position="40"/>
    </location>
</feature>
<protein>
    <submittedName>
        <fullName evidence="2">Uncharacterized protein</fullName>
    </submittedName>
</protein>
<sequence length="224" mass="23312">MRRYRPRGVVSPGSGVLRGLRASVLAVLCVLLPLAGHVLAQCHAPRWFVVAGTATVAVPGAAVLTRRRLTDVQVLAVLAIAQLAYHAAYSLPGACVAVAEQDGSVGGLSRLVEHDAVTGPPTSVLLAGHLVMLLLVARLLGLADRLLWQSTSLMAVVRRLLLFIWPLLGGGFGGVGPQTAMPESSAPLRPALLVRLNAGRAPPRAGNGLLPRLRPMVIGGPCLP</sequence>
<name>A0A5N8VCE1_9ACTN</name>
<keyword evidence="1" id="KW-1133">Transmembrane helix</keyword>
<dbReference type="EMBL" id="VJZD01000059">
    <property type="protein sequence ID" value="MPY32930.1"/>
    <property type="molecule type" value="Genomic_DNA"/>
</dbReference>
<proteinExistence type="predicted"/>
<keyword evidence="3" id="KW-1185">Reference proteome</keyword>
<feature type="transmembrane region" description="Helical" evidence="1">
    <location>
        <begin position="119"/>
        <end position="140"/>
    </location>
</feature>
<evidence type="ECO:0000256" key="1">
    <source>
        <dbReference type="SAM" id="Phobius"/>
    </source>
</evidence>
<gene>
    <name evidence="2" type="ORF">FNH09_17160</name>
</gene>
<keyword evidence="1" id="KW-0812">Transmembrane</keyword>
<evidence type="ECO:0000313" key="2">
    <source>
        <dbReference type="EMBL" id="MPY32930.1"/>
    </source>
</evidence>
<keyword evidence="1" id="KW-0472">Membrane</keyword>
<evidence type="ECO:0000313" key="3">
    <source>
        <dbReference type="Proteomes" id="UP000325849"/>
    </source>
</evidence>
<dbReference type="Proteomes" id="UP000325849">
    <property type="component" value="Unassembled WGS sequence"/>
</dbReference>
<feature type="transmembrane region" description="Helical" evidence="1">
    <location>
        <begin position="160"/>
        <end position="180"/>
    </location>
</feature>
<dbReference type="OrthoDB" id="4221649at2"/>
<feature type="transmembrane region" description="Helical" evidence="1">
    <location>
        <begin position="46"/>
        <end position="64"/>
    </location>
</feature>
<comment type="caution">
    <text evidence="2">The sequence shown here is derived from an EMBL/GenBank/DDBJ whole genome shotgun (WGS) entry which is preliminary data.</text>
</comment>
<dbReference type="AlphaFoldDB" id="A0A5N8VCE1"/>
<reference evidence="2 3" key="1">
    <citation type="submission" date="2019-07" db="EMBL/GenBank/DDBJ databases">
        <title>New species of Amycolatopsis and Streptomyces.</title>
        <authorList>
            <person name="Duangmal K."/>
            <person name="Teo W.F.A."/>
            <person name="Lipun K."/>
        </authorList>
    </citation>
    <scope>NUCLEOTIDE SEQUENCE [LARGE SCALE GENOMIC DNA]</scope>
    <source>
        <strain evidence="2 3">NBRC 109810</strain>
    </source>
</reference>
<organism evidence="2 3">
    <name type="scientific">Streptomyces adustus</name>
    <dbReference type="NCBI Taxonomy" id="1609272"/>
    <lineage>
        <taxon>Bacteria</taxon>
        <taxon>Bacillati</taxon>
        <taxon>Actinomycetota</taxon>
        <taxon>Actinomycetes</taxon>
        <taxon>Kitasatosporales</taxon>
        <taxon>Streptomycetaceae</taxon>
        <taxon>Streptomyces</taxon>
    </lineage>
</organism>